<reference evidence="3" key="1">
    <citation type="journal article" date="2021" name="Microb. Physiol.">
        <title>Proteogenomic Insights into the Physiology of Marine, Sulfate-Reducing, Filamentous Desulfonema limicola and Desulfonema magnum.</title>
        <authorList>
            <person name="Schnaars V."/>
            <person name="Wohlbrand L."/>
            <person name="Scheve S."/>
            <person name="Hinrichs C."/>
            <person name="Reinhardt R."/>
            <person name="Rabus R."/>
        </authorList>
    </citation>
    <scope>NUCLEOTIDE SEQUENCE</scope>
    <source>
        <strain evidence="3">4be13</strain>
    </source>
</reference>
<name>A0A975BV43_9BACT</name>
<dbReference type="RefSeq" id="WP_207679583.1">
    <property type="nucleotide sequence ID" value="NZ_CP061800.1"/>
</dbReference>
<dbReference type="Pfam" id="PF03787">
    <property type="entry name" value="RAMPs"/>
    <property type="match status" value="1"/>
</dbReference>
<dbReference type="AlphaFoldDB" id="A0A975BV43"/>
<dbReference type="KEGG" id="dmm:dnm_081310"/>
<evidence type="ECO:0000259" key="2">
    <source>
        <dbReference type="Pfam" id="PF03787"/>
    </source>
</evidence>
<organism evidence="3 4">
    <name type="scientific">Desulfonema magnum</name>
    <dbReference type="NCBI Taxonomy" id="45655"/>
    <lineage>
        <taxon>Bacteria</taxon>
        <taxon>Pseudomonadati</taxon>
        <taxon>Thermodesulfobacteriota</taxon>
        <taxon>Desulfobacteria</taxon>
        <taxon>Desulfobacterales</taxon>
        <taxon>Desulfococcaceae</taxon>
        <taxon>Desulfonema</taxon>
    </lineage>
</organism>
<keyword evidence="1" id="KW-0051">Antiviral defense</keyword>
<proteinExistence type="predicted"/>
<evidence type="ECO:0000256" key="1">
    <source>
        <dbReference type="ARBA" id="ARBA00023118"/>
    </source>
</evidence>
<evidence type="ECO:0000313" key="4">
    <source>
        <dbReference type="Proteomes" id="UP000663722"/>
    </source>
</evidence>
<dbReference type="InterPro" id="IPR005537">
    <property type="entry name" value="RAMP_III_fam"/>
</dbReference>
<dbReference type="GO" id="GO:0051607">
    <property type="term" value="P:defense response to virus"/>
    <property type="evidence" value="ECO:0007669"/>
    <property type="project" value="UniProtKB-KW"/>
</dbReference>
<protein>
    <submittedName>
        <fullName evidence="3">CRISPR-associated RAMP protein, Csx10 family</fullName>
    </submittedName>
</protein>
<accession>A0A975BV43</accession>
<dbReference type="InterPro" id="IPR013490">
    <property type="entry name" value="CRISPR-assoc_RAMP_Csx10"/>
</dbReference>
<evidence type="ECO:0000313" key="3">
    <source>
        <dbReference type="EMBL" id="QTA92057.1"/>
    </source>
</evidence>
<gene>
    <name evidence="3" type="primary">csx10</name>
    <name evidence="3" type="ORF">dnm_081310</name>
</gene>
<dbReference type="NCBIfam" id="TIGR02674">
    <property type="entry name" value="cas_cyan_RAMP_2"/>
    <property type="match status" value="1"/>
</dbReference>
<feature type="domain" description="CRISPR type III-associated protein" evidence="2">
    <location>
        <begin position="7"/>
        <end position="234"/>
    </location>
</feature>
<dbReference type="Proteomes" id="UP000663722">
    <property type="component" value="Chromosome"/>
</dbReference>
<keyword evidence="4" id="KW-1185">Reference proteome</keyword>
<sequence length="391" mass="44344">MKYYRITAKLLSPLLIQNNRQSDTCQSISYLPGSTLRGALAAKFFLIRGGPEDKDFRTLFLDDPPSFPNLLPTDEKGSVLSRVLPMTSISCKRNPGFKEGDKHGVRDTLAPNAASRIMQASANEDFWKCPECGEDMKPFPGFWNGNLSAPCKFEPTILYHRHTGIDRDTGTIAPSIFFVTQEMADFRKDDKSEEYHEQYLSGDMFMNEEQLEILKTLIKDSLFAGADRTRGLGEIQLSFEEIPRPEVRLEHWNEKFKAKLKSSMGNNIPEDALSGLYFSIKLESHAILVDKFLRPHSEIEEFSVSDFKLILKMTKAQTIRGWQSAWNLPKPDDLSVAMGSIFLFQYNGDDPEKLRNLLNELAVSGIGLRREEGFGRISVCDELHTITEEVI</sequence>
<dbReference type="EMBL" id="CP061800">
    <property type="protein sequence ID" value="QTA92057.1"/>
    <property type="molecule type" value="Genomic_DNA"/>
</dbReference>